<accession>A0A4R3VXA0</accession>
<protein>
    <submittedName>
        <fullName evidence="1">Uncharacterized protein</fullName>
    </submittedName>
</protein>
<keyword evidence="2" id="KW-1185">Reference proteome</keyword>
<reference evidence="1 2" key="1">
    <citation type="submission" date="2019-03" db="EMBL/GenBank/DDBJ databases">
        <title>Genomic Encyclopedia of Type Strains, Phase IV (KMG-IV): sequencing the most valuable type-strain genomes for metagenomic binning, comparative biology and taxonomic classification.</title>
        <authorList>
            <person name="Goeker M."/>
        </authorList>
    </citation>
    <scope>NUCLEOTIDE SEQUENCE [LARGE SCALE GENOMIC DNA]</scope>
    <source>
        <strain evidence="1 2">DSM 22362</strain>
    </source>
</reference>
<gene>
    <name evidence="1" type="ORF">EDC17_101124</name>
</gene>
<dbReference type="EMBL" id="SMBZ01000011">
    <property type="protein sequence ID" value="TCV17107.1"/>
    <property type="molecule type" value="Genomic_DNA"/>
</dbReference>
<organism evidence="1 2">
    <name type="scientific">Sphingobacterium alimentarium</name>
    <dbReference type="NCBI Taxonomy" id="797292"/>
    <lineage>
        <taxon>Bacteria</taxon>
        <taxon>Pseudomonadati</taxon>
        <taxon>Bacteroidota</taxon>
        <taxon>Sphingobacteriia</taxon>
        <taxon>Sphingobacteriales</taxon>
        <taxon>Sphingobacteriaceae</taxon>
        <taxon>Sphingobacterium</taxon>
    </lineage>
</organism>
<dbReference type="AlphaFoldDB" id="A0A4R3VXA0"/>
<comment type="caution">
    <text evidence="1">The sequence shown here is derived from an EMBL/GenBank/DDBJ whole genome shotgun (WGS) entry which is preliminary data.</text>
</comment>
<dbReference type="Proteomes" id="UP000295197">
    <property type="component" value="Unassembled WGS sequence"/>
</dbReference>
<evidence type="ECO:0000313" key="1">
    <source>
        <dbReference type="EMBL" id="TCV17107.1"/>
    </source>
</evidence>
<dbReference type="RefSeq" id="WP_165894370.1">
    <property type="nucleotide sequence ID" value="NZ_SMBZ01000011.1"/>
</dbReference>
<evidence type="ECO:0000313" key="2">
    <source>
        <dbReference type="Proteomes" id="UP000295197"/>
    </source>
</evidence>
<name>A0A4R3VXA0_9SPHI</name>
<sequence>MRGVIWDTMMIVYGYFSPSTHKGWVKETKRLEAIWRKNKAEFEKEIELIKSDHE</sequence>
<proteinExistence type="predicted"/>